<dbReference type="EMBL" id="KQ435692">
    <property type="protein sequence ID" value="KOX81129.1"/>
    <property type="molecule type" value="Genomic_DNA"/>
</dbReference>
<proteinExistence type="predicted"/>
<evidence type="ECO:0000313" key="1">
    <source>
        <dbReference type="EMBL" id="KOX81129.1"/>
    </source>
</evidence>
<name>A0A0M9ADV6_9HYME</name>
<dbReference type="AlphaFoldDB" id="A0A0M9ADV6"/>
<keyword evidence="2" id="KW-1185">Reference proteome</keyword>
<dbReference type="Proteomes" id="UP000053105">
    <property type="component" value="Unassembled WGS sequence"/>
</dbReference>
<organism evidence="1 2">
    <name type="scientific">Melipona quadrifasciata</name>
    <dbReference type="NCBI Taxonomy" id="166423"/>
    <lineage>
        <taxon>Eukaryota</taxon>
        <taxon>Metazoa</taxon>
        <taxon>Ecdysozoa</taxon>
        <taxon>Arthropoda</taxon>
        <taxon>Hexapoda</taxon>
        <taxon>Insecta</taxon>
        <taxon>Pterygota</taxon>
        <taxon>Neoptera</taxon>
        <taxon>Endopterygota</taxon>
        <taxon>Hymenoptera</taxon>
        <taxon>Apocrita</taxon>
        <taxon>Aculeata</taxon>
        <taxon>Apoidea</taxon>
        <taxon>Anthophila</taxon>
        <taxon>Apidae</taxon>
        <taxon>Melipona</taxon>
    </lineage>
</organism>
<reference evidence="1 2" key="1">
    <citation type="submission" date="2015-07" db="EMBL/GenBank/DDBJ databases">
        <title>The genome of Melipona quadrifasciata.</title>
        <authorList>
            <person name="Pan H."/>
            <person name="Kapheim K."/>
        </authorList>
    </citation>
    <scope>NUCLEOTIDE SEQUENCE [LARGE SCALE GENOMIC DNA]</scope>
    <source>
        <strain evidence="1">0111107301</strain>
        <tissue evidence="1">Whole body</tissue>
    </source>
</reference>
<sequence length="134" mass="14942">MRGTLDTSKKLFIYKIPRTTMLSSYSGRIHGSVLCLLFPSGRYDELEYCRAKDFELIATLNEYTCAFGISFQLVIIGRDYECIGLGVYVYELGWQGKKSEVTSEKKGKVKASVSFRSGLVSEAPALGTEICKRG</sequence>
<evidence type="ECO:0000313" key="2">
    <source>
        <dbReference type="Proteomes" id="UP000053105"/>
    </source>
</evidence>
<accession>A0A0M9ADV6</accession>
<protein>
    <submittedName>
        <fullName evidence="1">Uncharacterized protein</fullName>
    </submittedName>
</protein>
<gene>
    <name evidence="1" type="ORF">WN51_10054</name>
</gene>